<comment type="caution">
    <text evidence="1">The sequence shown here is derived from an EMBL/GenBank/DDBJ whole genome shotgun (WGS) entry which is preliminary data.</text>
</comment>
<reference evidence="1 2" key="1">
    <citation type="submission" date="2016-02" db="EMBL/GenBank/DDBJ databases">
        <authorList>
            <person name="Wen L."/>
            <person name="He K."/>
            <person name="Yang H."/>
        </authorList>
    </citation>
    <scope>NUCLEOTIDE SEQUENCE [LARGE SCALE GENOMIC DNA]</scope>
    <source>
        <strain evidence="1 2">CD09_2</strain>
    </source>
</reference>
<sequence>MKPHGLEKFGIRSADGIALCESSAALETDIRAAPGLSELLQDDSLAFHVGYHIWSGVIRKLDTPLFLDLLESEIGQMLSNLRGKGESYMCLPRFRAREIGPDDITPEEFLKAAGWEVLNNEDQLIFDGAWKEAGGRWID</sequence>
<evidence type="ECO:0000313" key="1">
    <source>
        <dbReference type="EMBL" id="OAH43786.1"/>
    </source>
</evidence>
<proteinExistence type="predicted"/>
<name>A0A177JSQ9_SPHYA</name>
<organism evidence="1 2">
    <name type="scientific">Sphingobium yanoikuyae</name>
    <name type="common">Sphingomonas yanoikuyae</name>
    <dbReference type="NCBI Taxonomy" id="13690"/>
    <lineage>
        <taxon>Bacteria</taxon>
        <taxon>Pseudomonadati</taxon>
        <taxon>Pseudomonadota</taxon>
        <taxon>Alphaproteobacteria</taxon>
        <taxon>Sphingomonadales</taxon>
        <taxon>Sphingomonadaceae</taxon>
        <taxon>Sphingobium</taxon>
    </lineage>
</organism>
<dbReference type="RefSeq" id="WP_026108893.1">
    <property type="nucleotide sequence ID" value="NZ_LSTR01000033.1"/>
</dbReference>
<gene>
    <name evidence="1" type="ORF">AX777_18385</name>
</gene>
<accession>A0A177JSQ9</accession>
<dbReference type="OrthoDB" id="7480381at2"/>
<dbReference type="AlphaFoldDB" id="A0A177JSQ9"/>
<evidence type="ECO:0000313" key="2">
    <source>
        <dbReference type="Proteomes" id="UP000077262"/>
    </source>
</evidence>
<dbReference type="EMBL" id="LSTR01000033">
    <property type="protein sequence ID" value="OAH43786.1"/>
    <property type="molecule type" value="Genomic_DNA"/>
</dbReference>
<protein>
    <submittedName>
        <fullName evidence="1">Uncharacterized protein</fullName>
    </submittedName>
</protein>
<dbReference type="Proteomes" id="UP000077262">
    <property type="component" value="Unassembled WGS sequence"/>
</dbReference>